<evidence type="ECO:0000313" key="7">
    <source>
        <dbReference type="Proteomes" id="UP001055712"/>
    </source>
</evidence>
<reference evidence="6" key="2">
    <citation type="submission" date="2020-11" db="EMBL/GenBank/DDBJ databases">
        <authorList>
            <person name="Cecchin M."/>
            <person name="Marcolungo L."/>
            <person name="Rossato M."/>
            <person name="Girolomoni L."/>
            <person name="Cosentino E."/>
            <person name="Cuine S."/>
            <person name="Li-Beisson Y."/>
            <person name="Delledonne M."/>
            <person name="Ballottari M."/>
        </authorList>
    </citation>
    <scope>NUCLEOTIDE SEQUENCE</scope>
    <source>
        <strain evidence="6">211/11P</strain>
        <tissue evidence="6">Whole cell</tissue>
    </source>
</reference>
<gene>
    <name evidence="6" type="ORF">D9Q98_002875</name>
</gene>
<feature type="region of interest" description="Disordered" evidence="5">
    <location>
        <begin position="424"/>
        <end position="446"/>
    </location>
</feature>
<organism evidence="6 7">
    <name type="scientific">Chlorella vulgaris</name>
    <name type="common">Green alga</name>
    <dbReference type="NCBI Taxonomy" id="3077"/>
    <lineage>
        <taxon>Eukaryota</taxon>
        <taxon>Viridiplantae</taxon>
        <taxon>Chlorophyta</taxon>
        <taxon>core chlorophytes</taxon>
        <taxon>Trebouxiophyceae</taxon>
        <taxon>Chlorellales</taxon>
        <taxon>Chlorellaceae</taxon>
        <taxon>Chlorella clade</taxon>
        <taxon>Chlorella</taxon>
    </lineage>
</organism>
<evidence type="ECO:0000256" key="5">
    <source>
        <dbReference type="SAM" id="MobiDB-lite"/>
    </source>
</evidence>
<dbReference type="Proteomes" id="UP001055712">
    <property type="component" value="Unassembled WGS sequence"/>
</dbReference>
<dbReference type="PROSITE" id="PS50088">
    <property type="entry name" value="ANK_REPEAT"/>
    <property type="match status" value="1"/>
</dbReference>
<evidence type="ECO:0000256" key="2">
    <source>
        <dbReference type="ARBA" id="ARBA00023043"/>
    </source>
</evidence>
<protein>
    <submittedName>
        <fullName evidence="6">Uncharacterized protein</fullName>
    </submittedName>
</protein>
<feature type="compositionally biased region" description="Low complexity" evidence="5">
    <location>
        <begin position="434"/>
        <end position="446"/>
    </location>
</feature>
<dbReference type="PANTHER" id="PTHR24203">
    <property type="entry name" value="ANKYRIN REPEAT FAMILY PROTEIN"/>
    <property type="match status" value="1"/>
</dbReference>
<dbReference type="SUPFAM" id="SSF48403">
    <property type="entry name" value="Ankyrin repeat"/>
    <property type="match status" value="1"/>
</dbReference>
<dbReference type="AlphaFoldDB" id="A0A9D4TUQ1"/>
<dbReference type="Pfam" id="PF00023">
    <property type="entry name" value="Ank"/>
    <property type="match status" value="1"/>
</dbReference>
<evidence type="ECO:0000256" key="1">
    <source>
        <dbReference type="ARBA" id="ARBA00022737"/>
    </source>
</evidence>
<proteinExistence type="predicted"/>
<dbReference type="PROSITE" id="PS50297">
    <property type="entry name" value="ANK_REP_REGION"/>
    <property type="match status" value="1"/>
</dbReference>
<dbReference type="EMBL" id="SIDB01000003">
    <property type="protein sequence ID" value="KAI3434818.1"/>
    <property type="molecule type" value="Genomic_DNA"/>
</dbReference>
<keyword evidence="7" id="KW-1185">Reference proteome</keyword>
<evidence type="ECO:0000256" key="3">
    <source>
        <dbReference type="PROSITE-ProRule" id="PRU00023"/>
    </source>
</evidence>
<keyword evidence="4" id="KW-0175">Coiled coil</keyword>
<dbReference type="InterPro" id="IPR036770">
    <property type="entry name" value="Ankyrin_rpt-contain_sf"/>
</dbReference>
<dbReference type="PANTHER" id="PTHR24203:SF45">
    <property type="entry name" value="ANKYRIN REPEAT DOMAIN 6"/>
    <property type="match status" value="1"/>
</dbReference>
<feature type="compositionally biased region" description="Low complexity" evidence="5">
    <location>
        <begin position="278"/>
        <end position="288"/>
    </location>
</feature>
<comment type="caution">
    <text evidence="6">The sequence shown here is derived from an EMBL/GenBank/DDBJ whole genome shotgun (WGS) entry which is preliminary data.</text>
</comment>
<evidence type="ECO:0000313" key="6">
    <source>
        <dbReference type="EMBL" id="KAI3434818.1"/>
    </source>
</evidence>
<dbReference type="OrthoDB" id="520489at2759"/>
<feature type="compositionally biased region" description="Basic and acidic residues" evidence="5">
    <location>
        <begin position="290"/>
        <end position="299"/>
    </location>
</feature>
<evidence type="ECO:0000256" key="4">
    <source>
        <dbReference type="SAM" id="Coils"/>
    </source>
</evidence>
<keyword evidence="2 3" id="KW-0040">ANK repeat</keyword>
<dbReference type="InterPro" id="IPR002110">
    <property type="entry name" value="Ankyrin_rpt"/>
</dbReference>
<accession>A0A9D4TUQ1</accession>
<name>A0A9D4TUQ1_CHLVU</name>
<dbReference type="SMART" id="SM00248">
    <property type="entry name" value="ANK"/>
    <property type="match status" value="4"/>
</dbReference>
<sequence length="885" mass="94125">MASPSDNFLLSAIVHGNSEVVALLLEDDTPHPWDVLFLRGCGVAAAWQGSAEVLQTLYQSPRARHHLRSIEDKKALKDLDAFIPDEPVLLSLSPVVIAACRLHVEAVQLLLQHGAVLPSTIPSGPLLAYWASRVDGSSPAALPMLRLLLVAGLDPLAFGVTPTHAQGHAEPVGGRVGTLSSFLLTCTHPQLLGAAVRHVLEQCAAAAPLGRSLTPAQVAVMLVAARLANLQPESEQLLAQAAYLADCFHSATPSCRVVIASRDKRQRLATGAWNSFHSDSGTDSGSDGEMSTHEHSEQLRRCLDDAVEQQQEQEQEQEQEQAGMPGQALLLERLLRPAPLPSCSLNLREEHEAVRQQLAAVRARRRAIEERVQDAYGYGAAHLFVAFLSTAHGAEWQAVKHEEHALVALVATYNVAARAMQATQEQRWQPPFPSLGAAAPPASASPAAPTAAAAAAPAAAAGVAAISGAGPSTNGPRPSTSAFLARIAKSRARVPGGATCTAGALQSDTPAAEEWTVAWQGEGCERVSAPAAGPAAPRRHTDWHNQLRAQLVADAALHGLEDVLELLLSQGASASATVPWLQQRAVPIPSAAPPTSAVTNRLAADAIGAGLEPLALAAAAGHARCVALLLRRGARVDVHVVRHIVWSLNAAGLEALVSLRVQPLPPSHPCSFAEGPMHCPILLLLLRHLEAVTATKRASERRRGGGGVGGGTSLMRRLGQQAVQMMDLLYVAGYRLQVYTDTCGKGADGVWRMNRHMGLQPAEEARLKLTGRNRLLWKACCRPKWSLEAHRTFPPAFRAATRSLLLIARWGPDKQRQAPSGGLEGLHHRQETGDVAMAAEQEQEEEEQAAAVATSALARIPRELLQKIVCNAAYPLSDWMCVGTA</sequence>
<feature type="coiled-coil region" evidence="4">
    <location>
        <begin position="344"/>
        <end position="371"/>
    </location>
</feature>
<feature type="region of interest" description="Disordered" evidence="5">
    <location>
        <begin position="272"/>
        <end position="299"/>
    </location>
</feature>
<reference evidence="6" key="1">
    <citation type="journal article" date="2019" name="Plant J.">
        <title>Chlorella vulgaris genome assembly and annotation reveals the molecular basis for metabolic acclimation to high light conditions.</title>
        <authorList>
            <person name="Cecchin M."/>
            <person name="Marcolungo L."/>
            <person name="Rossato M."/>
            <person name="Girolomoni L."/>
            <person name="Cosentino E."/>
            <person name="Cuine S."/>
            <person name="Li-Beisson Y."/>
            <person name="Delledonne M."/>
            <person name="Ballottari M."/>
        </authorList>
    </citation>
    <scope>NUCLEOTIDE SEQUENCE</scope>
    <source>
        <strain evidence="6">211/11P</strain>
    </source>
</reference>
<feature type="repeat" description="ANK" evidence="3">
    <location>
        <begin position="609"/>
        <end position="641"/>
    </location>
</feature>
<keyword evidence="1" id="KW-0677">Repeat</keyword>
<dbReference type="Gene3D" id="1.25.40.20">
    <property type="entry name" value="Ankyrin repeat-containing domain"/>
    <property type="match status" value="2"/>
</dbReference>